<sequence>MRYLYQKWVYAPFVNLSFRSKMFVVFVLVTIIPMLLFVYFSFDLTKSKLTEQIYINMVTSTAQINKNLENKLDSYDRISAAIYLDNRLSGYLTEDYDDNPSYLEAYGFIGNSIDTIKTAYMDFDEVFIYSDNASLPKDHYYVWPITDADKKSELFRLLNNSHGNLVYLSSPQTKGSPAMFTMARYLNNNRIQYPYGILVFRISESVIYSLMEKEADDKDIFIVNEDGVILSAADKQLLNTSLPKLLNLNQDGLPAGRFDALYKGEKAIAVSNSVKNGWKTVSVFPYERIVQEARSFANLILTISLAFIAIALLLIYITALLFSKRITILIKMVRRVERGDFSPAGHRNLGSDEIGQLHFAFEQMTMRLKNLITEVYQKEISGKEAELELLQAQINPHFLYNTLGSVSSLAMKHNDPRIQSMVINLAKFYRISLNKGKSILTIQEELKLTQSYVAIQMTRFEGQLNITYSVDETILPHSTVKLTLQPFVENSIVHALWDQDNSLNIHIKGVLEGDDIVLSVIDDGVGMSRQTVESLLLERPGRGYGIMNVNRRIKLKFGENYGVKVFSRPGIGTTVQIRLPQKGVIAKSE</sequence>
<accession>A0A934MMP5</accession>
<reference evidence="14" key="1">
    <citation type="submission" date="2020-12" db="EMBL/GenBank/DDBJ databases">
        <authorList>
            <person name="Huq M.A."/>
        </authorList>
    </citation>
    <scope>NUCLEOTIDE SEQUENCE</scope>
    <source>
        <strain evidence="14">MAHUQ-46</strain>
    </source>
</reference>
<comment type="catalytic activity">
    <reaction evidence="1">
        <text>ATP + protein L-histidine = ADP + protein N-phospho-L-histidine.</text>
        <dbReference type="EC" id="2.7.13.3"/>
    </reaction>
</comment>
<dbReference type="InterPro" id="IPR050640">
    <property type="entry name" value="Bact_2-comp_sensor_kinase"/>
</dbReference>
<keyword evidence="8 14" id="KW-0418">Kinase</keyword>
<evidence type="ECO:0000256" key="7">
    <source>
        <dbReference type="ARBA" id="ARBA00022692"/>
    </source>
</evidence>
<dbReference type="EC" id="2.7.13.3" evidence="3"/>
<keyword evidence="11 12" id="KW-0472">Membrane</keyword>
<keyword evidence="15" id="KW-1185">Reference proteome</keyword>
<evidence type="ECO:0000256" key="6">
    <source>
        <dbReference type="ARBA" id="ARBA00022679"/>
    </source>
</evidence>
<evidence type="ECO:0000256" key="8">
    <source>
        <dbReference type="ARBA" id="ARBA00022777"/>
    </source>
</evidence>
<dbReference type="PROSITE" id="PS50885">
    <property type="entry name" value="HAMP"/>
    <property type="match status" value="1"/>
</dbReference>
<evidence type="ECO:0000256" key="12">
    <source>
        <dbReference type="SAM" id="Phobius"/>
    </source>
</evidence>
<dbReference type="RefSeq" id="WP_199017672.1">
    <property type="nucleotide sequence ID" value="NZ_JAELUP010000005.1"/>
</dbReference>
<dbReference type="InterPro" id="IPR004358">
    <property type="entry name" value="Sig_transdc_His_kin-like_C"/>
</dbReference>
<keyword evidence="7 12" id="KW-0812">Transmembrane</keyword>
<dbReference type="Proteomes" id="UP000640274">
    <property type="component" value="Unassembled WGS sequence"/>
</dbReference>
<keyword evidence="10" id="KW-0902">Two-component regulatory system</keyword>
<evidence type="ECO:0000313" key="15">
    <source>
        <dbReference type="Proteomes" id="UP000640274"/>
    </source>
</evidence>
<name>A0A934MMP5_9BACL</name>
<proteinExistence type="predicted"/>
<dbReference type="Gene3D" id="3.30.565.10">
    <property type="entry name" value="Histidine kinase-like ATPase, C-terminal domain"/>
    <property type="match status" value="1"/>
</dbReference>
<dbReference type="GO" id="GO:0000155">
    <property type="term" value="F:phosphorelay sensor kinase activity"/>
    <property type="evidence" value="ECO:0007669"/>
    <property type="project" value="InterPro"/>
</dbReference>
<dbReference type="SUPFAM" id="SSF55874">
    <property type="entry name" value="ATPase domain of HSP90 chaperone/DNA topoisomerase II/histidine kinase"/>
    <property type="match status" value="1"/>
</dbReference>
<dbReference type="AlphaFoldDB" id="A0A934MMP5"/>
<dbReference type="InterPro" id="IPR003660">
    <property type="entry name" value="HAMP_dom"/>
</dbReference>
<dbReference type="InterPro" id="IPR033479">
    <property type="entry name" value="dCache_1"/>
</dbReference>
<keyword evidence="4" id="KW-1003">Cell membrane</keyword>
<dbReference type="InterPro" id="IPR010559">
    <property type="entry name" value="Sig_transdc_His_kin_internal"/>
</dbReference>
<evidence type="ECO:0000313" key="14">
    <source>
        <dbReference type="EMBL" id="MBJ6360146.1"/>
    </source>
</evidence>
<feature type="transmembrane region" description="Helical" evidence="12">
    <location>
        <begin position="21"/>
        <end position="42"/>
    </location>
</feature>
<evidence type="ECO:0000256" key="10">
    <source>
        <dbReference type="ARBA" id="ARBA00023012"/>
    </source>
</evidence>
<dbReference type="InterPro" id="IPR036890">
    <property type="entry name" value="HATPase_C_sf"/>
</dbReference>
<evidence type="ECO:0000256" key="5">
    <source>
        <dbReference type="ARBA" id="ARBA00022553"/>
    </source>
</evidence>
<dbReference type="InterPro" id="IPR003594">
    <property type="entry name" value="HATPase_dom"/>
</dbReference>
<dbReference type="PANTHER" id="PTHR34220">
    <property type="entry name" value="SENSOR HISTIDINE KINASE YPDA"/>
    <property type="match status" value="1"/>
</dbReference>
<dbReference type="EMBL" id="JAELUP010000005">
    <property type="protein sequence ID" value="MBJ6360146.1"/>
    <property type="molecule type" value="Genomic_DNA"/>
</dbReference>
<protein>
    <recommendedName>
        <fullName evidence="3">histidine kinase</fullName>
        <ecNumber evidence="3">2.7.13.3</ecNumber>
    </recommendedName>
</protein>
<dbReference type="CDD" id="cd06225">
    <property type="entry name" value="HAMP"/>
    <property type="match status" value="1"/>
</dbReference>
<keyword evidence="6" id="KW-0808">Transferase</keyword>
<evidence type="ECO:0000256" key="9">
    <source>
        <dbReference type="ARBA" id="ARBA00022989"/>
    </source>
</evidence>
<keyword evidence="9 12" id="KW-1133">Transmembrane helix</keyword>
<organism evidence="14 15">
    <name type="scientific">Paenibacillus roseus</name>
    <dbReference type="NCBI Taxonomy" id="2798579"/>
    <lineage>
        <taxon>Bacteria</taxon>
        <taxon>Bacillati</taxon>
        <taxon>Bacillota</taxon>
        <taxon>Bacilli</taxon>
        <taxon>Bacillales</taxon>
        <taxon>Paenibacillaceae</taxon>
        <taxon>Paenibacillus</taxon>
    </lineage>
</organism>
<dbReference type="SUPFAM" id="SSF158472">
    <property type="entry name" value="HAMP domain-like"/>
    <property type="match status" value="1"/>
</dbReference>
<dbReference type="PANTHER" id="PTHR34220:SF7">
    <property type="entry name" value="SENSOR HISTIDINE KINASE YPDA"/>
    <property type="match status" value="1"/>
</dbReference>
<feature type="transmembrane region" description="Helical" evidence="12">
    <location>
        <begin position="296"/>
        <end position="322"/>
    </location>
</feature>
<keyword evidence="5" id="KW-0597">Phosphoprotein</keyword>
<evidence type="ECO:0000259" key="13">
    <source>
        <dbReference type="PROSITE" id="PS50885"/>
    </source>
</evidence>
<dbReference type="Pfam" id="PF06580">
    <property type="entry name" value="His_kinase"/>
    <property type="match status" value="1"/>
</dbReference>
<evidence type="ECO:0000256" key="3">
    <source>
        <dbReference type="ARBA" id="ARBA00012438"/>
    </source>
</evidence>
<dbReference type="PRINTS" id="PR00344">
    <property type="entry name" value="BCTRLSENSOR"/>
</dbReference>
<evidence type="ECO:0000256" key="1">
    <source>
        <dbReference type="ARBA" id="ARBA00000085"/>
    </source>
</evidence>
<comment type="caution">
    <text evidence="14">The sequence shown here is derived from an EMBL/GenBank/DDBJ whole genome shotgun (WGS) entry which is preliminary data.</text>
</comment>
<dbReference type="Pfam" id="PF02743">
    <property type="entry name" value="dCache_1"/>
    <property type="match status" value="1"/>
</dbReference>
<gene>
    <name evidence="14" type="ORF">JFN88_02270</name>
</gene>
<evidence type="ECO:0000256" key="11">
    <source>
        <dbReference type="ARBA" id="ARBA00023136"/>
    </source>
</evidence>
<evidence type="ECO:0000256" key="4">
    <source>
        <dbReference type="ARBA" id="ARBA00022475"/>
    </source>
</evidence>
<dbReference type="Gene3D" id="6.10.340.10">
    <property type="match status" value="1"/>
</dbReference>
<evidence type="ECO:0000256" key="2">
    <source>
        <dbReference type="ARBA" id="ARBA00004651"/>
    </source>
</evidence>
<dbReference type="GO" id="GO:0005886">
    <property type="term" value="C:plasma membrane"/>
    <property type="evidence" value="ECO:0007669"/>
    <property type="project" value="UniProtKB-SubCell"/>
</dbReference>
<comment type="subcellular location">
    <subcellularLocation>
        <location evidence="2">Cell membrane</location>
        <topology evidence="2">Multi-pass membrane protein</topology>
    </subcellularLocation>
</comment>
<feature type="domain" description="HAMP" evidence="13">
    <location>
        <begin position="320"/>
        <end position="373"/>
    </location>
</feature>
<dbReference type="Pfam" id="PF02518">
    <property type="entry name" value="HATPase_c"/>
    <property type="match status" value="1"/>
</dbReference>